<dbReference type="EMBL" id="FMYV01000004">
    <property type="protein sequence ID" value="SDC46344.1"/>
    <property type="molecule type" value="Genomic_DNA"/>
</dbReference>
<organism evidence="1 2">
    <name type="scientific">Geotoga petraea</name>
    <dbReference type="NCBI Taxonomy" id="28234"/>
    <lineage>
        <taxon>Bacteria</taxon>
        <taxon>Thermotogati</taxon>
        <taxon>Thermotogota</taxon>
        <taxon>Thermotogae</taxon>
        <taxon>Petrotogales</taxon>
        <taxon>Petrotogaceae</taxon>
        <taxon>Geotoga</taxon>
    </lineage>
</organism>
<accession>A0A1G6LTB9</accession>
<gene>
    <name evidence="1" type="ORF">SAMN04488588_1135</name>
</gene>
<evidence type="ECO:0000313" key="1">
    <source>
        <dbReference type="EMBL" id="SDC46344.1"/>
    </source>
</evidence>
<dbReference type="Gene3D" id="3.90.1690.10">
    <property type="entry name" value="phage-related protein like domain"/>
    <property type="match status" value="1"/>
</dbReference>
<dbReference type="AlphaFoldDB" id="A0A1G6LTB9"/>
<dbReference type="STRING" id="28234.SAMN04488588_1135"/>
<evidence type="ECO:0000313" key="2">
    <source>
        <dbReference type="Proteomes" id="UP000199322"/>
    </source>
</evidence>
<sequence>MKNIYNLLDSKKFVDHVMNRPQRNYLGAAIFPSEPTDSLRFEYLKGANANPVMGNVIAWGKEAPIRGRDNMATISGKINAIKLKMNLGEENMIKLFESRNSGSNIPQSVIKKYFDDVIYTYDGVENKIEYLRMQALCKGILDYTNDGYQITVDYLMPTENKPTVSTLWSDETNSNPEADIFTWMTMIKENGGLAPTKAITSTKVLNHILNNANLRKAILGVNSDRLLTQKDLNAYFGSKGYPQVTTYDLRARDLDGNVKRFFDEDKFVILPGNGQAGKTLVAPTAESLSTTMKKVKTLKGITVTQWETNDPVDLWTKAAGAQIVTMPYAEQQVSATVI</sequence>
<dbReference type="Proteomes" id="UP000199322">
    <property type="component" value="Unassembled WGS sequence"/>
</dbReference>
<protein>
    <submittedName>
        <fullName evidence="1">Phage major capsid protein E</fullName>
    </submittedName>
</protein>
<dbReference type="RefSeq" id="WP_091403510.1">
    <property type="nucleotide sequence ID" value="NZ_FMYV01000004.1"/>
</dbReference>
<proteinExistence type="predicted"/>
<keyword evidence="2" id="KW-1185">Reference proteome</keyword>
<dbReference type="InterPro" id="IPR053738">
    <property type="entry name" value="Lambda_capsid_assembly"/>
</dbReference>
<name>A0A1G6LTB9_9BACT</name>
<dbReference type="Pfam" id="PF03864">
    <property type="entry name" value="Phage_cap_E"/>
    <property type="match status" value="1"/>
</dbReference>
<dbReference type="InterPro" id="IPR005564">
    <property type="entry name" value="Major_capsid_GpE"/>
</dbReference>
<reference evidence="1 2" key="1">
    <citation type="submission" date="2016-10" db="EMBL/GenBank/DDBJ databases">
        <authorList>
            <person name="de Groot N.N."/>
        </authorList>
    </citation>
    <scope>NUCLEOTIDE SEQUENCE [LARGE SCALE GENOMIC DNA]</scope>
    <source>
        <strain evidence="1 2">WG14</strain>
    </source>
</reference>